<feature type="domain" description="Citrate transporter-like" evidence="8">
    <location>
        <begin position="3"/>
        <end position="311"/>
    </location>
</feature>
<evidence type="ECO:0000256" key="6">
    <source>
        <dbReference type="ARBA" id="ARBA00023136"/>
    </source>
</evidence>
<evidence type="ECO:0000256" key="4">
    <source>
        <dbReference type="ARBA" id="ARBA00022692"/>
    </source>
</evidence>
<feature type="transmembrane region" description="Helical" evidence="7">
    <location>
        <begin position="188"/>
        <end position="205"/>
    </location>
</feature>
<keyword evidence="5 7" id="KW-1133">Transmembrane helix</keyword>
<dbReference type="GO" id="GO:0055085">
    <property type="term" value="P:transmembrane transport"/>
    <property type="evidence" value="ECO:0007669"/>
    <property type="project" value="InterPro"/>
</dbReference>
<reference evidence="9 10" key="1">
    <citation type="submission" date="2018-05" db="EMBL/GenBank/DDBJ databases">
        <title>Draft genome of Methanospirillum lacunae Ki8-1.</title>
        <authorList>
            <person name="Dueholm M.S."/>
            <person name="Nielsen P.H."/>
            <person name="Bakmann L.F."/>
            <person name="Otzen D.E."/>
        </authorList>
    </citation>
    <scope>NUCLEOTIDE SEQUENCE [LARGE SCALE GENOMIC DNA]</scope>
    <source>
        <strain evidence="9 10">Ki8-1</strain>
    </source>
</reference>
<feature type="transmembrane region" description="Helical" evidence="7">
    <location>
        <begin position="358"/>
        <end position="380"/>
    </location>
</feature>
<feature type="transmembrane region" description="Helical" evidence="7">
    <location>
        <begin position="141"/>
        <end position="162"/>
    </location>
</feature>
<keyword evidence="2" id="KW-0813">Transport</keyword>
<evidence type="ECO:0000256" key="7">
    <source>
        <dbReference type="SAM" id="Phobius"/>
    </source>
</evidence>
<dbReference type="Pfam" id="PF03600">
    <property type="entry name" value="CitMHS"/>
    <property type="match status" value="1"/>
</dbReference>
<organism evidence="9 10">
    <name type="scientific">Methanospirillum lacunae</name>
    <dbReference type="NCBI Taxonomy" id="668570"/>
    <lineage>
        <taxon>Archaea</taxon>
        <taxon>Methanobacteriati</taxon>
        <taxon>Methanobacteriota</taxon>
        <taxon>Stenosarchaea group</taxon>
        <taxon>Methanomicrobia</taxon>
        <taxon>Methanomicrobiales</taxon>
        <taxon>Methanospirillaceae</taxon>
        <taxon>Methanospirillum</taxon>
    </lineage>
</organism>
<evidence type="ECO:0000313" key="10">
    <source>
        <dbReference type="Proteomes" id="UP000245657"/>
    </source>
</evidence>
<evidence type="ECO:0000313" key="9">
    <source>
        <dbReference type="EMBL" id="PWR69978.1"/>
    </source>
</evidence>
<dbReference type="InterPro" id="IPR004680">
    <property type="entry name" value="Cit_transptr-like_dom"/>
</dbReference>
<evidence type="ECO:0000256" key="2">
    <source>
        <dbReference type="ARBA" id="ARBA00022448"/>
    </source>
</evidence>
<comment type="caution">
    <text evidence="9">The sequence shown here is derived from an EMBL/GenBank/DDBJ whole genome shotgun (WGS) entry which is preliminary data.</text>
</comment>
<dbReference type="EMBL" id="QGMY01000017">
    <property type="protein sequence ID" value="PWR69978.1"/>
    <property type="molecule type" value="Genomic_DNA"/>
</dbReference>
<feature type="transmembrane region" description="Helical" evidence="7">
    <location>
        <begin position="316"/>
        <end position="338"/>
    </location>
</feature>
<gene>
    <name evidence="9" type="ORF">DK846_16235</name>
</gene>
<name>A0A2V2N0B0_9EURY</name>
<accession>A0A2V2N0B0</accession>
<feature type="transmembrane region" description="Helical" evidence="7">
    <location>
        <begin position="247"/>
        <end position="264"/>
    </location>
</feature>
<dbReference type="OrthoDB" id="86089at2157"/>
<evidence type="ECO:0000259" key="8">
    <source>
        <dbReference type="Pfam" id="PF03600"/>
    </source>
</evidence>
<protein>
    <submittedName>
        <fullName evidence="9">Anion transporter</fullName>
    </submittedName>
</protein>
<dbReference type="AlphaFoldDB" id="A0A2V2N0B0"/>
<feature type="transmembrane region" description="Helical" evidence="7">
    <location>
        <begin position="217"/>
        <end position="235"/>
    </location>
</feature>
<keyword evidence="6 7" id="KW-0472">Membrane</keyword>
<feature type="transmembrane region" description="Helical" evidence="7">
    <location>
        <begin position="66"/>
        <end position="93"/>
    </location>
</feature>
<feature type="transmembrane region" description="Helical" evidence="7">
    <location>
        <begin position="284"/>
        <end position="304"/>
    </location>
</feature>
<feature type="transmembrane region" description="Helical" evidence="7">
    <location>
        <begin position="29"/>
        <end position="54"/>
    </location>
</feature>
<keyword evidence="3" id="KW-1003">Cell membrane</keyword>
<evidence type="ECO:0000256" key="3">
    <source>
        <dbReference type="ARBA" id="ARBA00022475"/>
    </source>
</evidence>
<dbReference type="GO" id="GO:0005886">
    <property type="term" value="C:plasma membrane"/>
    <property type="evidence" value="ECO:0007669"/>
    <property type="project" value="UniProtKB-SubCell"/>
</dbReference>
<keyword evidence="4 7" id="KW-0812">Transmembrane</keyword>
<dbReference type="Proteomes" id="UP000245657">
    <property type="component" value="Unassembled WGS sequence"/>
</dbReference>
<comment type="subcellular location">
    <subcellularLocation>
        <location evidence="1">Cell membrane</location>
        <topology evidence="1">Multi-pass membrane protein</topology>
    </subcellularLocation>
</comment>
<sequence length="381" mass="41125">MTVGAVLVLLTGEISLPKAISAINPDVMVFLFGMFVVGEAVSTSGLLAGVSDYICKVARTRDQLLLIFITVMAVSSAFLINDTVAIIGTPLALSLAYRYRIPPAAVLLVLCFSLTTGSVPSPIGNPQNFLVASYWNPPDPFLSFATGLFVPTLISLGLIVLLMRTRWMKYDNGSFHPPDLPASPDRNLVRVTILSLLILATLILIRIGCSILGKPSVFPLGVIALSAALPVLLLAKQRVVIIRQIDWRTLVFFVAMFVLMQSVYDSGWFQTSIPFTNLTTIPLILMVSIILSQLISNVPFIALFQPVIAVSGMSSGYMLALAAGSTIAGNLTILGAASNVIVIQQAEKAGVSIRFSDFIRIGLPLTLLQAIIYTLWLFYFT</sequence>
<keyword evidence="10" id="KW-1185">Reference proteome</keyword>
<dbReference type="PANTHER" id="PTHR43302:SF5">
    <property type="entry name" value="TRANSPORTER ARSB-RELATED"/>
    <property type="match status" value="1"/>
</dbReference>
<dbReference type="PANTHER" id="PTHR43302">
    <property type="entry name" value="TRANSPORTER ARSB-RELATED"/>
    <property type="match status" value="1"/>
</dbReference>
<proteinExistence type="predicted"/>
<evidence type="ECO:0000256" key="5">
    <source>
        <dbReference type="ARBA" id="ARBA00022989"/>
    </source>
</evidence>
<evidence type="ECO:0000256" key="1">
    <source>
        <dbReference type="ARBA" id="ARBA00004651"/>
    </source>
</evidence>